<evidence type="ECO:0000313" key="1">
    <source>
        <dbReference type="EMBL" id="NEA29972.1"/>
    </source>
</evidence>
<dbReference type="Proteomes" id="UP000475532">
    <property type="component" value="Unassembled WGS sequence"/>
</dbReference>
<comment type="caution">
    <text evidence="1">The sequence shown here is derived from an EMBL/GenBank/DDBJ whole genome shotgun (WGS) entry which is preliminary data.</text>
</comment>
<sequence>MHLPTYLTLLGSAEQTLAASYRCVAEGHADEADVHYTCLDFGHQSTRHAEELAPIARRYRDRLQDEPDRLHPPGLTAVRPGPIGLLRDLQDLYQLASLVEITWTLVGQAAAGARDRALLDATAECGRRTAAQLSWLRMRMKAAAPQTLLVAP</sequence>
<evidence type="ECO:0008006" key="3">
    <source>
        <dbReference type="Google" id="ProtNLM"/>
    </source>
</evidence>
<organism evidence="1 2">
    <name type="scientific">Actinomadura bangladeshensis</name>
    <dbReference type="NCBI Taxonomy" id="453573"/>
    <lineage>
        <taxon>Bacteria</taxon>
        <taxon>Bacillati</taxon>
        <taxon>Actinomycetota</taxon>
        <taxon>Actinomycetes</taxon>
        <taxon>Streptosporangiales</taxon>
        <taxon>Thermomonosporaceae</taxon>
        <taxon>Actinomadura</taxon>
    </lineage>
</organism>
<reference evidence="1 2" key="1">
    <citation type="submission" date="2020-01" db="EMBL/GenBank/DDBJ databases">
        <title>Insect and environment-associated Actinomycetes.</title>
        <authorList>
            <person name="Currrie C."/>
            <person name="Chevrette M."/>
            <person name="Carlson C."/>
            <person name="Stubbendieck R."/>
            <person name="Wendt-Pienkowski E."/>
        </authorList>
    </citation>
    <scope>NUCLEOTIDE SEQUENCE [LARGE SCALE GENOMIC DNA]</scope>
    <source>
        <strain evidence="1 2">SID10258</strain>
    </source>
</reference>
<gene>
    <name evidence="1" type="ORF">G3I70_46855</name>
</gene>
<proteinExistence type="predicted"/>
<accession>A0A6L9QYE9</accession>
<protein>
    <recommendedName>
        <fullName evidence="3">Ferritin-like domain-containing protein</fullName>
    </recommendedName>
</protein>
<evidence type="ECO:0000313" key="2">
    <source>
        <dbReference type="Proteomes" id="UP000475532"/>
    </source>
</evidence>
<dbReference type="AlphaFoldDB" id="A0A6L9QYE9"/>
<name>A0A6L9QYE9_9ACTN</name>
<dbReference type="EMBL" id="JAAGLI010001252">
    <property type="protein sequence ID" value="NEA29972.1"/>
    <property type="molecule type" value="Genomic_DNA"/>
</dbReference>